<proteinExistence type="predicted"/>
<dbReference type="AlphaFoldDB" id="A0AAD5XSR3"/>
<accession>A0AAD5XSR3</accession>
<reference evidence="2" key="1">
    <citation type="submission" date="2020-05" db="EMBL/GenBank/DDBJ databases">
        <title>Phylogenomic resolution of chytrid fungi.</title>
        <authorList>
            <person name="Stajich J.E."/>
            <person name="Amses K."/>
            <person name="Simmons R."/>
            <person name="Seto K."/>
            <person name="Myers J."/>
            <person name="Bonds A."/>
            <person name="Quandt C.A."/>
            <person name="Barry K."/>
            <person name="Liu P."/>
            <person name="Grigoriev I."/>
            <person name="Longcore J.E."/>
            <person name="James T.Y."/>
        </authorList>
    </citation>
    <scope>NUCLEOTIDE SEQUENCE</scope>
    <source>
        <strain evidence="2">JEL0476</strain>
    </source>
</reference>
<protein>
    <recommendedName>
        <fullName evidence="1">Alginate lyase 2 domain-containing protein</fullName>
    </recommendedName>
</protein>
<feature type="non-terminal residue" evidence="2">
    <location>
        <position position="1"/>
    </location>
</feature>
<organism evidence="2 3">
    <name type="scientific">Clydaea vesicula</name>
    <dbReference type="NCBI Taxonomy" id="447962"/>
    <lineage>
        <taxon>Eukaryota</taxon>
        <taxon>Fungi</taxon>
        <taxon>Fungi incertae sedis</taxon>
        <taxon>Chytridiomycota</taxon>
        <taxon>Chytridiomycota incertae sedis</taxon>
        <taxon>Chytridiomycetes</taxon>
        <taxon>Lobulomycetales</taxon>
        <taxon>Lobulomycetaceae</taxon>
        <taxon>Clydaea</taxon>
    </lineage>
</organism>
<evidence type="ECO:0000313" key="2">
    <source>
        <dbReference type="EMBL" id="KAJ3206990.1"/>
    </source>
</evidence>
<name>A0AAD5XSR3_9FUNG</name>
<keyword evidence="3" id="KW-1185">Reference proteome</keyword>
<dbReference type="Proteomes" id="UP001211065">
    <property type="component" value="Unassembled WGS sequence"/>
</dbReference>
<gene>
    <name evidence="2" type="ORF">HK099_000370</name>
</gene>
<dbReference type="Gene3D" id="2.60.120.200">
    <property type="match status" value="1"/>
</dbReference>
<sequence>CSTASQPGKVGDAITCTFDSYKYKSTRKNTIAIFQKNIKVLQSPGLTVARGTYTFGDTTTLTAGEIEIKFLNSKNKSESATIKIVLAAADPGPDPGPDPGTQDPVNINLSKWKLQLPVGPSNDKVLEITQLSTYSSQFFYLNTAKTAYIVNAPVWPPAQPENNLVPAHTPNSKTTRSELRELSSWNFDVGKHTLITKLAVRNTPLSGDTTPSFAGEVVLAQLFCGSNTVINLRYFAKSNEIVIVIEDNGNKSPRRLSSYTLGDIFEVKLEIINKLAYVYYNDAQIISDALVRTSYAKNSCYFKTGVYNQVIPVTTKPDVNNINSQYAEAALHKVIILHQ</sequence>
<evidence type="ECO:0000313" key="3">
    <source>
        <dbReference type="Proteomes" id="UP001211065"/>
    </source>
</evidence>
<comment type="caution">
    <text evidence="2">The sequence shown here is derived from an EMBL/GenBank/DDBJ whole genome shotgun (WGS) entry which is preliminary data.</text>
</comment>
<dbReference type="InterPro" id="IPR014895">
    <property type="entry name" value="Alginate_lyase_2"/>
</dbReference>
<dbReference type="InterPro" id="IPR013320">
    <property type="entry name" value="ConA-like_dom_sf"/>
</dbReference>
<dbReference type="Pfam" id="PF08787">
    <property type="entry name" value="Alginate_lyase2"/>
    <property type="match status" value="1"/>
</dbReference>
<evidence type="ECO:0000259" key="1">
    <source>
        <dbReference type="Pfam" id="PF08787"/>
    </source>
</evidence>
<feature type="domain" description="Alginate lyase 2" evidence="1">
    <location>
        <begin position="107"/>
        <end position="334"/>
    </location>
</feature>
<dbReference type="EMBL" id="JADGJW010001086">
    <property type="protein sequence ID" value="KAJ3206990.1"/>
    <property type="molecule type" value="Genomic_DNA"/>
</dbReference>
<dbReference type="SUPFAM" id="SSF49899">
    <property type="entry name" value="Concanavalin A-like lectins/glucanases"/>
    <property type="match status" value="1"/>
</dbReference>